<evidence type="ECO:0000313" key="6">
    <source>
        <dbReference type="EMBL" id="GGA05467.1"/>
    </source>
</evidence>
<dbReference type="InterPro" id="IPR036271">
    <property type="entry name" value="Tet_transcr_reg_TetR-rel_C_sf"/>
</dbReference>
<dbReference type="SUPFAM" id="SSF46689">
    <property type="entry name" value="Homeodomain-like"/>
    <property type="match status" value="1"/>
</dbReference>
<dbReference type="InterPro" id="IPR050109">
    <property type="entry name" value="HTH-type_TetR-like_transc_reg"/>
</dbReference>
<dbReference type="AlphaFoldDB" id="A0A8J2XDG8"/>
<reference evidence="6" key="1">
    <citation type="journal article" date="2014" name="Int. J. Syst. Evol. Microbiol.">
        <title>Complete genome sequence of Corynebacterium casei LMG S-19264T (=DSM 44701T), isolated from a smear-ripened cheese.</title>
        <authorList>
            <consortium name="US DOE Joint Genome Institute (JGI-PGF)"/>
            <person name="Walter F."/>
            <person name="Albersmeier A."/>
            <person name="Kalinowski J."/>
            <person name="Ruckert C."/>
        </authorList>
    </citation>
    <scope>NUCLEOTIDE SEQUENCE</scope>
    <source>
        <strain evidence="6">CGMCC 1.12785</strain>
    </source>
</reference>
<dbReference type="GO" id="GO:0000976">
    <property type="term" value="F:transcription cis-regulatory region binding"/>
    <property type="evidence" value="ECO:0007669"/>
    <property type="project" value="TreeGrafter"/>
</dbReference>
<dbReference type="Gene3D" id="1.10.357.10">
    <property type="entry name" value="Tetracycline Repressor, domain 2"/>
    <property type="match status" value="1"/>
</dbReference>
<feature type="domain" description="HTH tetR-type" evidence="5">
    <location>
        <begin position="13"/>
        <end position="73"/>
    </location>
</feature>
<name>A0A8J2XDG8_9MICO</name>
<keyword evidence="1" id="KW-0805">Transcription regulation</keyword>
<keyword evidence="2 4" id="KW-0238">DNA-binding</keyword>
<dbReference type="RefSeq" id="WP_188549384.1">
    <property type="nucleotide sequence ID" value="NZ_BMFY01000002.1"/>
</dbReference>
<dbReference type="InterPro" id="IPR001647">
    <property type="entry name" value="HTH_TetR"/>
</dbReference>
<proteinExistence type="predicted"/>
<keyword evidence="3" id="KW-0804">Transcription</keyword>
<gene>
    <name evidence="6" type="ORF">GCM10011333_05440</name>
</gene>
<sequence>MNGADVPTRSRPADRRRQLLEAAYRTLVASGPRALRLKDIASEAEVTPAAILYHYPQIDDLIRDIYEESCERWYEYRRRRLDDVPGPLGGLRLLIETGMPSSPDDASVRLLCELEGLSVRDDDYARLMQDLFDKQATLYQEVIAGGAAAGVFRPAMEPLAIGQSLVAVEDSLSYYILNGHPALGYDECLHRLRATAAALCGVDADSLAG</sequence>
<evidence type="ECO:0000256" key="2">
    <source>
        <dbReference type="ARBA" id="ARBA00023125"/>
    </source>
</evidence>
<accession>A0A8J2XDG8</accession>
<keyword evidence="7" id="KW-1185">Reference proteome</keyword>
<dbReference type="Proteomes" id="UP000616114">
    <property type="component" value="Unassembled WGS sequence"/>
</dbReference>
<evidence type="ECO:0000256" key="3">
    <source>
        <dbReference type="ARBA" id="ARBA00023163"/>
    </source>
</evidence>
<dbReference type="GO" id="GO:0003700">
    <property type="term" value="F:DNA-binding transcription factor activity"/>
    <property type="evidence" value="ECO:0007669"/>
    <property type="project" value="TreeGrafter"/>
</dbReference>
<comment type="caution">
    <text evidence="6">The sequence shown here is derived from an EMBL/GenBank/DDBJ whole genome shotgun (WGS) entry which is preliminary data.</text>
</comment>
<feature type="DNA-binding region" description="H-T-H motif" evidence="4">
    <location>
        <begin position="36"/>
        <end position="55"/>
    </location>
</feature>
<evidence type="ECO:0000256" key="1">
    <source>
        <dbReference type="ARBA" id="ARBA00023015"/>
    </source>
</evidence>
<dbReference type="PANTHER" id="PTHR30055:SF234">
    <property type="entry name" value="HTH-TYPE TRANSCRIPTIONAL REGULATOR BETI"/>
    <property type="match status" value="1"/>
</dbReference>
<evidence type="ECO:0000259" key="5">
    <source>
        <dbReference type="PROSITE" id="PS50977"/>
    </source>
</evidence>
<evidence type="ECO:0000313" key="7">
    <source>
        <dbReference type="Proteomes" id="UP000616114"/>
    </source>
</evidence>
<dbReference type="InterPro" id="IPR009057">
    <property type="entry name" value="Homeodomain-like_sf"/>
</dbReference>
<dbReference type="Pfam" id="PF00440">
    <property type="entry name" value="TetR_N"/>
    <property type="match status" value="1"/>
</dbReference>
<dbReference type="PANTHER" id="PTHR30055">
    <property type="entry name" value="HTH-TYPE TRANSCRIPTIONAL REGULATOR RUTR"/>
    <property type="match status" value="1"/>
</dbReference>
<protein>
    <recommendedName>
        <fullName evidence="5">HTH tetR-type domain-containing protein</fullName>
    </recommendedName>
</protein>
<reference evidence="6" key="2">
    <citation type="submission" date="2020-09" db="EMBL/GenBank/DDBJ databases">
        <authorList>
            <person name="Sun Q."/>
            <person name="Zhou Y."/>
        </authorList>
    </citation>
    <scope>NUCLEOTIDE SEQUENCE</scope>
    <source>
        <strain evidence="6">CGMCC 1.12785</strain>
    </source>
</reference>
<evidence type="ECO:0000256" key="4">
    <source>
        <dbReference type="PROSITE-ProRule" id="PRU00335"/>
    </source>
</evidence>
<dbReference type="PROSITE" id="PS50977">
    <property type="entry name" value="HTH_TETR_2"/>
    <property type="match status" value="1"/>
</dbReference>
<dbReference type="SUPFAM" id="SSF48498">
    <property type="entry name" value="Tetracyclin repressor-like, C-terminal domain"/>
    <property type="match status" value="1"/>
</dbReference>
<organism evidence="6 7">
    <name type="scientific">Sediminivirga luteola</name>
    <dbReference type="NCBI Taxonomy" id="1774748"/>
    <lineage>
        <taxon>Bacteria</taxon>
        <taxon>Bacillati</taxon>
        <taxon>Actinomycetota</taxon>
        <taxon>Actinomycetes</taxon>
        <taxon>Micrococcales</taxon>
        <taxon>Brevibacteriaceae</taxon>
        <taxon>Sediminivirga</taxon>
    </lineage>
</organism>
<dbReference type="EMBL" id="BMFY01000002">
    <property type="protein sequence ID" value="GGA05467.1"/>
    <property type="molecule type" value="Genomic_DNA"/>
</dbReference>